<organism evidence="2 3">
    <name type="scientific">Paenibacillus artemisiicola</name>
    <dbReference type="NCBI Taxonomy" id="1172618"/>
    <lineage>
        <taxon>Bacteria</taxon>
        <taxon>Bacillati</taxon>
        <taxon>Bacillota</taxon>
        <taxon>Bacilli</taxon>
        <taxon>Bacillales</taxon>
        <taxon>Paenibacillaceae</taxon>
        <taxon>Paenibacillus</taxon>
    </lineage>
</organism>
<feature type="transmembrane region" description="Helical" evidence="1">
    <location>
        <begin position="48"/>
        <end position="71"/>
    </location>
</feature>
<dbReference type="RefSeq" id="WP_208847995.1">
    <property type="nucleotide sequence ID" value="NZ_JAGGDJ010000007.1"/>
</dbReference>
<proteinExistence type="predicted"/>
<keyword evidence="1" id="KW-0812">Transmembrane</keyword>
<sequence>MNKRPFHTYEQFEEAWKNEPVPRPRLIKADIWHKNSDYPITPRRLKPLMVAAVLLCIAAIVASGPRAYAVFSRFILHDSNNNAIFEYKQSSSDRVTTDRKIEGILSRYTSKIAEAERSLKSGEAAVFFIAEAYRIDGHYFPLQQDASFTDIKQMRSRIPATFMAPSEIIPSYGLSEGTIRYKTAPVEHTALEQWDAEAQASDRPYLIKPLKLTDQVERVHFSYVDKSRSNLPIISVNVTESTGFTSTSNLDDQAEIIDSNGTEAIYEPGQRTLTFALQRDETMLQYTVLGNGFMTKKDFILAAERLIDLR</sequence>
<gene>
    <name evidence="2" type="ORF">I8J29_12845</name>
</gene>
<dbReference type="EMBL" id="JAGGDJ010000007">
    <property type="protein sequence ID" value="MBO7745090.1"/>
    <property type="molecule type" value="Genomic_DNA"/>
</dbReference>
<keyword evidence="1" id="KW-0472">Membrane</keyword>
<evidence type="ECO:0000256" key="1">
    <source>
        <dbReference type="SAM" id="Phobius"/>
    </source>
</evidence>
<evidence type="ECO:0008006" key="4">
    <source>
        <dbReference type="Google" id="ProtNLM"/>
    </source>
</evidence>
<accession>A0ABS3WAE9</accession>
<comment type="caution">
    <text evidence="2">The sequence shown here is derived from an EMBL/GenBank/DDBJ whole genome shotgun (WGS) entry which is preliminary data.</text>
</comment>
<evidence type="ECO:0000313" key="3">
    <source>
        <dbReference type="Proteomes" id="UP000670947"/>
    </source>
</evidence>
<dbReference type="Proteomes" id="UP000670947">
    <property type="component" value="Unassembled WGS sequence"/>
</dbReference>
<name>A0ABS3WAE9_9BACL</name>
<reference evidence="2 3" key="1">
    <citation type="submission" date="2021-03" db="EMBL/GenBank/DDBJ databases">
        <title>Paenibacillus artemisicola MWE-103 whole genome sequence.</title>
        <authorList>
            <person name="Ham Y.J."/>
        </authorList>
    </citation>
    <scope>NUCLEOTIDE SEQUENCE [LARGE SCALE GENOMIC DNA]</scope>
    <source>
        <strain evidence="2 3">MWE-103</strain>
    </source>
</reference>
<protein>
    <recommendedName>
        <fullName evidence="4">DUF4367 domain-containing protein</fullName>
    </recommendedName>
</protein>
<evidence type="ECO:0000313" key="2">
    <source>
        <dbReference type="EMBL" id="MBO7745090.1"/>
    </source>
</evidence>
<keyword evidence="3" id="KW-1185">Reference proteome</keyword>
<keyword evidence="1" id="KW-1133">Transmembrane helix</keyword>